<comment type="similarity">
    <text evidence="2">Belongs to the BshC family.</text>
</comment>
<dbReference type="Pfam" id="PF24850">
    <property type="entry name" value="CC_BshC"/>
    <property type="match status" value="1"/>
</dbReference>
<dbReference type="GO" id="GO:0016874">
    <property type="term" value="F:ligase activity"/>
    <property type="evidence" value="ECO:0007669"/>
    <property type="project" value="UniProtKB-UniRule"/>
</dbReference>
<evidence type="ECO:0000256" key="1">
    <source>
        <dbReference type="ARBA" id="ARBA00022598"/>
    </source>
</evidence>
<feature type="domain" description="Bacillithiol biosynthesis BshC N-terminal Rossmann-like" evidence="3">
    <location>
        <begin position="1"/>
        <end position="372"/>
    </location>
</feature>
<dbReference type="EMBL" id="FNZR01000014">
    <property type="protein sequence ID" value="SEL92987.1"/>
    <property type="molecule type" value="Genomic_DNA"/>
</dbReference>
<keyword evidence="6" id="KW-1185">Reference proteome</keyword>
<dbReference type="STRING" id="332977.SAMN05421740_11417"/>
<organism evidence="5 6">
    <name type="scientific">Parapedobacter koreensis</name>
    <dbReference type="NCBI Taxonomy" id="332977"/>
    <lineage>
        <taxon>Bacteria</taxon>
        <taxon>Pseudomonadati</taxon>
        <taxon>Bacteroidota</taxon>
        <taxon>Sphingobacteriia</taxon>
        <taxon>Sphingobacteriales</taxon>
        <taxon>Sphingobacteriaceae</taxon>
        <taxon>Parapedobacter</taxon>
    </lineage>
</organism>
<keyword evidence="2" id="KW-0175">Coiled coil</keyword>
<dbReference type="Proteomes" id="UP000198916">
    <property type="component" value="Unassembled WGS sequence"/>
</dbReference>
<keyword evidence="1 2" id="KW-0436">Ligase</keyword>
<proteinExistence type="inferred from homology"/>
<protein>
    <recommendedName>
        <fullName evidence="2">Putative cysteine ligase BshC</fullName>
        <ecNumber evidence="2">6.-.-.-</ecNumber>
    </recommendedName>
</protein>
<dbReference type="NCBIfam" id="TIGR03998">
    <property type="entry name" value="thiol_BshC"/>
    <property type="match status" value="1"/>
</dbReference>
<dbReference type="Pfam" id="PF10079">
    <property type="entry name" value="Rossmann-like_BshC"/>
    <property type="match status" value="1"/>
</dbReference>
<dbReference type="EC" id="6.-.-.-" evidence="2"/>
<feature type="domain" description="Bacillithiol biosynthesis BshC C-terminal coiled-coil" evidence="4">
    <location>
        <begin position="375"/>
        <end position="529"/>
    </location>
</feature>
<dbReference type="RefSeq" id="WP_090609168.1">
    <property type="nucleotide sequence ID" value="NZ_FNZR01000014.1"/>
</dbReference>
<dbReference type="OrthoDB" id="9765151at2"/>
<evidence type="ECO:0000313" key="6">
    <source>
        <dbReference type="Proteomes" id="UP000198916"/>
    </source>
</evidence>
<dbReference type="InterPro" id="IPR011199">
    <property type="entry name" value="Bacillithiol_biosynth_BshC"/>
</dbReference>
<accession>A0A1H7U9M8</accession>
<dbReference type="AlphaFoldDB" id="A0A1H7U9M8"/>
<evidence type="ECO:0000259" key="3">
    <source>
        <dbReference type="Pfam" id="PF10079"/>
    </source>
</evidence>
<evidence type="ECO:0000256" key="2">
    <source>
        <dbReference type="HAMAP-Rule" id="MF_01867"/>
    </source>
</evidence>
<dbReference type="InterPro" id="IPR055399">
    <property type="entry name" value="CC_BshC"/>
</dbReference>
<dbReference type="HAMAP" id="MF_01867">
    <property type="entry name" value="BshC"/>
    <property type="match status" value="1"/>
</dbReference>
<dbReference type="InterPro" id="IPR055398">
    <property type="entry name" value="Rossmann-like_BshC"/>
</dbReference>
<name>A0A1H7U9M8_9SPHI</name>
<reference evidence="6" key="1">
    <citation type="submission" date="2016-10" db="EMBL/GenBank/DDBJ databases">
        <authorList>
            <person name="Varghese N."/>
            <person name="Submissions S."/>
        </authorList>
    </citation>
    <scope>NUCLEOTIDE SEQUENCE [LARGE SCALE GENOMIC DNA]</scope>
    <source>
        <strain evidence="6">Jip14</strain>
    </source>
</reference>
<evidence type="ECO:0000259" key="4">
    <source>
        <dbReference type="Pfam" id="PF24850"/>
    </source>
</evidence>
<dbReference type="PIRSF" id="PIRSF012535">
    <property type="entry name" value="UCP012535"/>
    <property type="match status" value="1"/>
</dbReference>
<sequence>MKATYIDYRDTNSFSKTLLAYLDNDPALAPFAGNRPDNTGFAQQVQAKAGKTDRGLLVQSLHGQYGELLDRQPEVAANIEALRDGHTFTVTTGHQLNIFTGPLYFIFKIVTTIKLARDLKAAFPEYTFVPVYWMATEDHDFAEINHARLHGKKIAWDAPAQGATGRMKTAGMADTVRQYQSFLGLSANSSKLANLMEEAYLHHDNLAAATRYVVNALFGAYGLVVMDADDASLKRCFAPFIEQDMLGEHSHDAIMQTSKALEEAGFATQVHAREINFFYLTDTFRERIVKLGDGRYEVLHQGIYFTEDELKAEIRRHPERFSPNVVMRPLYQEVILPNLAYIGGGAEIVYWLQLKACFQHYGVDYPILIPRNSAMVTDDNMAVKVLRLDLTFRSIFKDTEELKKEYVRRHTKHRLNLNDEWMELNAIFSRLRLRAHKIDPSLGPSTDAVKARLKKAINNLEKKLLKADKRNHEDALIQLDRIKDKLFPGGSLQERSENFGLLYVKHGDRFIDELLQHFRPLDFKFTIIY</sequence>
<evidence type="ECO:0000313" key="5">
    <source>
        <dbReference type="EMBL" id="SEL92987.1"/>
    </source>
</evidence>
<feature type="coiled-coil region" evidence="2">
    <location>
        <begin position="450"/>
        <end position="485"/>
    </location>
</feature>
<gene>
    <name evidence="2" type="primary">bshC</name>
    <name evidence="5" type="ORF">SAMN05421740_11417</name>
</gene>